<keyword evidence="10" id="KW-0853">WD repeat</keyword>
<dbReference type="SUPFAM" id="SSF51735">
    <property type="entry name" value="NAD(P)-binding Rossmann-fold domains"/>
    <property type="match status" value="1"/>
</dbReference>
<dbReference type="Gene3D" id="2.130.10.10">
    <property type="entry name" value="YVTN repeat-like/Quinoprotein amine dehydrogenase"/>
    <property type="match status" value="1"/>
</dbReference>
<dbReference type="Proteomes" id="UP000683000">
    <property type="component" value="Unassembled WGS sequence"/>
</dbReference>
<keyword evidence="4 11" id="KW-0547">Nucleotide-binding</keyword>
<proteinExistence type="inferred from homology"/>
<dbReference type="GO" id="GO:0044210">
    <property type="term" value="P:'de novo' CTP biosynthetic process"/>
    <property type="evidence" value="ECO:0007669"/>
    <property type="project" value="UniProtKB-UniRule"/>
</dbReference>
<feature type="domain" description="Glutamine amidotransferase" evidence="13">
    <location>
        <begin position="1118"/>
        <end position="1390"/>
    </location>
</feature>
<dbReference type="Pfam" id="PF02826">
    <property type="entry name" value="2-Hacid_dh_C"/>
    <property type="match status" value="1"/>
</dbReference>
<dbReference type="InterPro" id="IPR027417">
    <property type="entry name" value="P-loop_NTPase"/>
</dbReference>
<dbReference type="EC" id="6.3.4.2" evidence="11"/>
<keyword evidence="8" id="KW-0560">Oxidoreductase</keyword>
<evidence type="ECO:0000313" key="17">
    <source>
        <dbReference type="Proteomes" id="UP000683000"/>
    </source>
</evidence>
<evidence type="ECO:0000313" key="16">
    <source>
        <dbReference type="EMBL" id="KAG6379681.1"/>
    </source>
</evidence>
<dbReference type="InterPro" id="IPR036291">
    <property type="entry name" value="NAD(P)-bd_dom_sf"/>
</dbReference>
<evidence type="ECO:0000256" key="3">
    <source>
        <dbReference type="ARBA" id="ARBA00022598"/>
    </source>
</evidence>
<dbReference type="SUPFAM" id="SSF52540">
    <property type="entry name" value="P-loop containing nucleoside triphosphate hydrolases"/>
    <property type="match status" value="1"/>
</dbReference>
<dbReference type="InterPro" id="IPR004468">
    <property type="entry name" value="CTP_synthase"/>
</dbReference>
<dbReference type="Pfam" id="PF06418">
    <property type="entry name" value="CTP_synth_N"/>
    <property type="match status" value="1"/>
</dbReference>
<dbReference type="PROSITE" id="PS51273">
    <property type="entry name" value="GATASE_TYPE_1"/>
    <property type="match status" value="1"/>
</dbReference>
<dbReference type="InterPro" id="IPR015943">
    <property type="entry name" value="WD40/YVTN_repeat-like_dom_sf"/>
</dbReference>
<evidence type="ECO:0000256" key="1">
    <source>
        <dbReference type="ARBA" id="ARBA00005171"/>
    </source>
</evidence>
<keyword evidence="7 11" id="KW-0665">Pyrimidine biosynthesis</keyword>
<comment type="caution">
    <text evidence="16">The sequence shown here is derived from an EMBL/GenBank/DDBJ whole genome shotgun (WGS) entry which is preliminary data.</text>
</comment>
<dbReference type="PROSITE" id="PS00671">
    <property type="entry name" value="D_2_HYDROXYACID_DH_3"/>
    <property type="match status" value="1"/>
</dbReference>
<evidence type="ECO:0000256" key="11">
    <source>
        <dbReference type="RuleBase" id="RU810713"/>
    </source>
</evidence>
<organism evidence="16 17">
    <name type="scientific">Boletus reticuloceps</name>
    <dbReference type="NCBI Taxonomy" id="495285"/>
    <lineage>
        <taxon>Eukaryota</taxon>
        <taxon>Fungi</taxon>
        <taxon>Dikarya</taxon>
        <taxon>Basidiomycota</taxon>
        <taxon>Agaricomycotina</taxon>
        <taxon>Agaricomycetes</taxon>
        <taxon>Agaricomycetidae</taxon>
        <taxon>Boletales</taxon>
        <taxon>Boletineae</taxon>
        <taxon>Boletaceae</taxon>
        <taxon>Boletoideae</taxon>
        <taxon>Boletus</taxon>
    </lineage>
</organism>
<dbReference type="Gene3D" id="3.40.50.720">
    <property type="entry name" value="NAD(P)-binding Rossmann-like Domain"/>
    <property type="match status" value="3"/>
</dbReference>
<dbReference type="UniPathway" id="UPA00159">
    <property type="reaction ID" value="UER00277"/>
</dbReference>
<evidence type="ECO:0000256" key="2">
    <source>
        <dbReference type="ARBA" id="ARBA00007533"/>
    </source>
</evidence>
<dbReference type="CDD" id="cd01746">
    <property type="entry name" value="GATase1_CTP_Synthase"/>
    <property type="match status" value="1"/>
</dbReference>
<dbReference type="SMART" id="SM00320">
    <property type="entry name" value="WD40"/>
    <property type="match status" value="5"/>
</dbReference>
<dbReference type="GO" id="GO:0016491">
    <property type="term" value="F:oxidoreductase activity"/>
    <property type="evidence" value="ECO:0007669"/>
    <property type="project" value="UniProtKB-KW"/>
</dbReference>
<feature type="repeat" description="WD" evidence="10">
    <location>
        <begin position="361"/>
        <end position="393"/>
    </location>
</feature>
<dbReference type="InterPro" id="IPR036322">
    <property type="entry name" value="WD40_repeat_dom_sf"/>
</dbReference>
<dbReference type="NCBIfam" id="TIGR00337">
    <property type="entry name" value="PyrG"/>
    <property type="match status" value="1"/>
</dbReference>
<feature type="repeat" description="WD" evidence="10">
    <location>
        <begin position="306"/>
        <end position="344"/>
    </location>
</feature>
<comment type="function">
    <text evidence="11">Catalyzes the ATP-dependent amination of UTP to CTP with either L-glutamine or ammonia as the source of nitrogen.</text>
</comment>
<evidence type="ECO:0000256" key="10">
    <source>
        <dbReference type="PROSITE-ProRule" id="PRU00221"/>
    </source>
</evidence>
<dbReference type="InterPro" id="IPR006140">
    <property type="entry name" value="D-isomer_DH_NAD-bd"/>
</dbReference>
<dbReference type="EMBL" id="JAGFBS010000004">
    <property type="protein sequence ID" value="KAG6379681.1"/>
    <property type="molecule type" value="Genomic_DNA"/>
</dbReference>
<comment type="catalytic activity">
    <reaction evidence="9 11">
        <text>UTP + L-glutamine + ATP + H2O = CTP + L-glutamate + ADP + phosphate + 2 H(+)</text>
        <dbReference type="Rhea" id="RHEA:26426"/>
        <dbReference type="ChEBI" id="CHEBI:15377"/>
        <dbReference type="ChEBI" id="CHEBI:15378"/>
        <dbReference type="ChEBI" id="CHEBI:29985"/>
        <dbReference type="ChEBI" id="CHEBI:30616"/>
        <dbReference type="ChEBI" id="CHEBI:37563"/>
        <dbReference type="ChEBI" id="CHEBI:43474"/>
        <dbReference type="ChEBI" id="CHEBI:46398"/>
        <dbReference type="ChEBI" id="CHEBI:58359"/>
        <dbReference type="ChEBI" id="CHEBI:456216"/>
        <dbReference type="EC" id="6.3.4.2"/>
    </reaction>
</comment>
<feature type="repeat" description="WD" evidence="10">
    <location>
        <begin position="54"/>
        <end position="88"/>
    </location>
</feature>
<dbReference type="GO" id="GO:0097268">
    <property type="term" value="C:cytoophidium"/>
    <property type="evidence" value="ECO:0007669"/>
    <property type="project" value="TreeGrafter"/>
</dbReference>
<dbReference type="GO" id="GO:0042802">
    <property type="term" value="F:identical protein binding"/>
    <property type="evidence" value="ECO:0007669"/>
    <property type="project" value="TreeGrafter"/>
</dbReference>
<feature type="domain" description="CTP synthase N-terminal" evidence="15">
    <location>
        <begin position="803"/>
        <end position="1073"/>
    </location>
</feature>
<dbReference type="SUPFAM" id="SSF52317">
    <property type="entry name" value="Class I glutamine amidotransferase-like"/>
    <property type="match status" value="2"/>
</dbReference>
<comment type="pathway">
    <text evidence="1 11">Pyrimidine metabolism; CTP biosynthesis via de novo pathway; CTP from UDP: step 2/2.</text>
</comment>
<dbReference type="SUPFAM" id="SSF52283">
    <property type="entry name" value="Formate/glycerate dehydrogenase catalytic domain-like"/>
    <property type="match status" value="1"/>
</dbReference>
<name>A0A8I3ABW2_9AGAM</name>
<keyword evidence="3 11" id="KW-0436">Ligase</keyword>
<dbReference type="GO" id="GO:0051287">
    <property type="term" value="F:NAD binding"/>
    <property type="evidence" value="ECO:0007669"/>
    <property type="project" value="InterPro"/>
</dbReference>
<dbReference type="InterPro" id="IPR017926">
    <property type="entry name" value="GATASE"/>
</dbReference>
<feature type="repeat" description="WD" evidence="10">
    <location>
        <begin position="8"/>
        <end position="49"/>
    </location>
</feature>
<dbReference type="GO" id="GO:0005737">
    <property type="term" value="C:cytoplasm"/>
    <property type="evidence" value="ECO:0007669"/>
    <property type="project" value="TreeGrafter"/>
</dbReference>
<dbReference type="InterPro" id="IPR033828">
    <property type="entry name" value="GATase1_CTP_Synthase"/>
</dbReference>
<feature type="region of interest" description="Disordered" evidence="12">
    <location>
        <begin position="1266"/>
        <end position="1307"/>
    </location>
</feature>
<comment type="similarity">
    <text evidence="2 11">Belongs to the CTP synthase family.</text>
</comment>
<dbReference type="PANTHER" id="PTHR11550:SF0">
    <property type="entry name" value="CTP SYNTHASE-RELATED"/>
    <property type="match status" value="1"/>
</dbReference>
<feature type="region of interest" description="Disordered" evidence="12">
    <location>
        <begin position="1429"/>
        <end position="1448"/>
    </location>
</feature>
<dbReference type="InterPro" id="IPR029062">
    <property type="entry name" value="Class_I_gatase-like"/>
</dbReference>
<gene>
    <name evidence="16" type="ORF">JVT61DRAFT_10202</name>
</gene>
<dbReference type="PROSITE" id="PS50082">
    <property type="entry name" value="WD_REPEATS_2"/>
    <property type="match status" value="4"/>
</dbReference>
<dbReference type="FunFam" id="3.40.50.300:FF:000207">
    <property type="entry name" value="CTP synthase"/>
    <property type="match status" value="1"/>
</dbReference>
<evidence type="ECO:0000256" key="5">
    <source>
        <dbReference type="ARBA" id="ARBA00022840"/>
    </source>
</evidence>
<feature type="compositionally biased region" description="Polar residues" evidence="12">
    <location>
        <begin position="1295"/>
        <end position="1307"/>
    </location>
</feature>
<dbReference type="InterPro" id="IPR029753">
    <property type="entry name" value="D-isomer_DH_CS"/>
</dbReference>
<dbReference type="GO" id="GO:0019856">
    <property type="term" value="P:pyrimidine nucleobase biosynthetic process"/>
    <property type="evidence" value="ECO:0007669"/>
    <property type="project" value="TreeGrafter"/>
</dbReference>
<keyword evidence="17" id="KW-1185">Reference proteome</keyword>
<keyword evidence="6 11" id="KW-0315">Glutamine amidotransferase</keyword>
<evidence type="ECO:0000259" key="14">
    <source>
        <dbReference type="Pfam" id="PF02826"/>
    </source>
</evidence>
<dbReference type="PROSITE" id="PS50294">
    <property type="entry name" value="WD_REPEATS_REGION"/>
    <property type="match status" value="2"/>
</dbReference>
<dbReference type="NCBIfam" id="NF003792">
    <property type="entry name" value="PRK05380.1"/>
    <property type="match status" value="1"/>
</dbReference>
<dbReference type="InterPro" id="IPR017456">
    <property type="entry name" value="CTP_synthase_N"/>
</dbReference>
<accession>A0A8I3ABW2</accession>
<evidence type="ECO:0000256" key="6">
    <source>
        <dbReference type="ARBA" id="ARBA00022962"/>
    </source>
</evidence>
<feature type="compositionally biased region" description="Low complexity" evidence="12">
    <location>
        <begin position="1274"/>
        <end position="1285"/>
    </location>
</feature>
<protein>
    <recommendedName>
        <fullName evidence="11">CTP synthase</fullName>
        <ecNumber evidence="11">6.3.4.2</ecNumber>
    </recommendedName>
    <alternativeName>
        <fullName evidence="11">UTP--ammonia ligase</fullName>
    </alternativeName>
</protein>
<evidence type="ECO:0000256" key="7">
    <source>
        <dbReference type="ARBA" id="ARBA00022975"/>
    </source>
</evidence>
<feature type="region of interest" description="Disordered" evidence="12">
    <location>
        <begin position="277"/>
        <end position="299"/>
    </location>
</feature>
<dbReference type="SUPFAM" id="SSF50978">
    <property type="entry name" value="WD40 repeat-like"/>
    <property type="match status" value="1"/>
</dbReference>
<dbReference type="Pfam" id="PF00400">
    <property type="entry name" value="WD40"/>
    <property type="match status" value="4"/>
</dbReference>
<dbReference type="OrthoDB" id="1739076at2759"/>
<sequence>MIQTGLIQNAHDDLMTDLSYDYYGLRLATCGLDQRIKIWQLDEAEGTWSVEDEWKAHDAAVSKLSWAHPEFGTILASASFDRTVKIWEQASFTAGGDIQSNGSLHTQTAVAGSSSLSRWVERAVLLDARGTVRAVEFAPHHFGLKLATVSSDNHLRIYECLEQSSLATWQLCEEVDVTALPSISSPSSVSVAFATPTQTNATLEGASASLVAQALQQSQVPLQQRPGLGNREADGGWCISWCKERYWGEVLAAGCGLSGTVKIIQASPSRRPTALLTLDPAPPGASDNSLGTGPSGEGEAPTPYAITCVAWAPSCGRSYHLLATGGRDGHVRIWRVRPAEENDDPEAEGEPRWTGTIVADFDHHKSAVGRVEWNITGTVLSSAGNDGRVRLWKATIGSVWRPAGSIGVEQSEDAVDADAVMGDNAIILGKTTVNKVRWEAFHKDHLTGLGAPLIRLNLPGHSTVPPDAVMAQSGSFASNRPLAARLTSVVSHLSSPRYKVVVCRNLGPDVMPLLESRHELELVIWPEDRACDRKWLLENIPGATGVIVMLTDKVPGPSLRTVSTMSVGYVADLSVMLALMAGRNGGIGYSLVLNGGWPNFSWAPFGLCGPQLSTTVLSPTRKVGFIGFGRISQATLSRLVPFGITHCLYASNPSSPPNIQRDAELQRKYSLKAVLKVDLDELARESDVLIVLAPGGPSTYHVVNEDFLRKMKKTSVLVNTSRGSLVDSDALAKALREGWIWGAGLDVVEGEPNVPNDHPLVKEPKCVIVPHIASATLETRKHMATHAAQNLIAAILGGDMPAQFILVSGGVISGIGKGVIASSTGLLLKTVGLRVTAIKIDPYMNIDAGTMRPTEHGEVYVLNDGGEVDLDLGNYERYLDVTLSRDNNITTGKIYQEVIERERRGEYLGKTVQIVPHVTNAIQDWIDRVSKIPVDNSGEEPDLCIVELGGTVGDIESAPFIEAMRQFQFRVGHDNFALIHVSLVPDMHGEQKTKPTQTTVHALRGLGLLPDLIACRLLGPKPVEKATKEKISMFCHVASEQVVGVHDVTSVYHVPLLLQSQGIVDYLRKRLNLPALKIAEEMVSKGLSLEARWKSMIKHQERLFDQVKIVLVGKYTDLKDSYMSVIKALEHSAFRVKRELILQWVESSDLEPHTQVSDPARYHDAWRSVVGAGGILVPGGFGPRGTEGMILAVRWAREQKVPFLGICLGFQMAVLEWARSVLGVHDAASAEFQPDAAHPFIVFMPEISRTHMGGTMRLGLRPTVFQPSANITDPETSPSESPSTPIENGTGEGNPATNGIHSSTSTWSNTRKLYGNVDKAWERHRHRYEVNPAEVARLEASGLIFVGKDERGERMQIFELKDHPYFVGVQPHPEFCSRPLNPSPPFLGFVAAACGASVLEEQVEEQSRSFKPPHPEGVMVGEEVLRARTRERPVSNSVTPMRASPELA</sequence>
<reference evidence="16" key="1">
    <citation type="submission" date="2021-03" db="EMBL/GenBank/DDBJ databases">
        <title>Evolutionary innovations through gain and loss of genes in the ectomycorrhizal Boletales.</title>
        <authorList>
            <person name="Wu G."/>
            <person name="Miyauchi S."/>
            <person name="Morin E."/>
            <person name="Yang Z.-L."/>
            <person name="Xu J."/>
            <person name="Martin F.M."/>
        </authorList>
    </citation>
    <scope>NUCLEOTIDE SEQUENCE</scope>
    <source>
        <strain evidence="16">BR01</strain>
    </source>
</reference>
<dbReference type="GO" id="GO:0003883">
    <property type="term" value="F:CTP synthase activity"/>
    <property type="evidence" value="ECO:0007669"/>
    <property type="project" value="UniProtKB-UniRule"/>
</dbReference>
<dbReference type="GO" id="GO:0005524">
    <property type="term" value="F:ATP binding"/>
    <property type="evidence" value="ECO:0007669"/>
    <property type="project" value="UniProtKB-KW"/>
</dbReference>
<evidence type="ECO:0000259" key="15">
    <source>
        <dbReference type="Pfam" id="PF06418"/>
    </source>
</evidence>
<dbReference type="InterPro" id="IPR001680">
    <property type="entry name" value="WD40_rpt"/>
</dbReference>
<dbReference type="Gene3D" id="3.40.50.880">
    <property type="match status" value="1"/>
</dbReference>
<evidence type="ECO:0000256" key="4">
    <source>
        <dbReference type="ARBA" id="ARBA00022741"/>
    </source>
</evidence>
<evidence type="ECO:0000259" key="13">
    <source>
        <dbReference type="Pfam" id="PF00117"/>
    </source>
</evidence>
<evidence type="ECO:0000256" key="9">
    <source>
        <dbReference type="ARBA" id="ARBA00047781"/>
    </source>
</evidence>
<dbReference type="CDD" id="cd03113">
    <property type="entry name" value="CTPS_N"/>
    <property type="match status" value="1"/>
</dbReference>
<feature type="domain" description="D-isomer specific 2-hydroxyacid dehydrogenase NAD-binding" evidence="14">
    <location>
        <begin position="619"/>
        <end position="773"/>
    </location>
</feature>
<evidence type="ECO:0000256" key="12">
    <source>
        <dbReference type="SAM" id="MobiDB-lite"/>
    </source>
</evidence>
<dbReference type="PANTHER" id="PTHR11550">
    <property type="entry name" value="CTP SYNTHASE"/>
    <property type="match status" value="1"/>
</dbReference>
<dbReference type="Gene3D" id="3.40.50.300">
    <property type="entry name" value="P-loop containing nucleotide triphosphate hydrolases"/>
    <property type="match status" value="1"/>
</dbReference>
<dbReference type="Pfam" id="PF00117">
    <property type="entry name" value="GATase"/>
    <property type="match status" value="1"/>
</dbReference>
<keyword evidence="5 11" id="KW-0067">ATP-binding</keyword>
<evidence type="ECO:0000256" key="8">
    <source>
        <dbReference type="ARBA" id="ARBA00023002"/>
    </source>
</evidence>